<evidence type="ECO:0000313" key="2">
    <source>
        <dbReference type="Proteomes" id="UP000070578"/>
    </source>
</evidence>
<name>A0A139BR63_9PROT</name>
<organism evidence="1 2">
    <name type="scientific">Candidatus Gallionella acididurans</name>
    <dbReference type="NCBI Taxonomy" id="1796491"/>
    <lineage>
        <taxon>Bacteria</taxon>
        <taxon>Pseudomonadati</taxon>
        <taxon>Pseudomonadota</taxon>
        <taxon>Betaproteobacteria</taxon>
        <taxon>Nitrosomonadales</taxon>
        <taxon>Gallionellaceae</taxon>
        <taxon>Gallionella</taxon>
    </lineage>
</organism>
<evidence type="ECO:0000313" key="1">
    <source>
        <dbReference type="EMBL" id="KXS31500.1"/>
    </source>
</evidence>
<gene>
    <name evidence="1" type="ORF">AWT59_2367</name>
</gene>
<dbReference type="Proteomes" id="UP000070578">
    <property type="component" value="Unassembled WGS sequence"/>
</dbReference>
<proteinExistence type="predicted"/>
<sequence length="287" mass="33074">MGESKRLLRLKANLIKELPFFPNNRATLNELESLGLNNVLLHYLHWKTRIVPSRPRKVQIAPEVTSDRRWSKLKSGINGLLERVRKGEDIYPYHSQRAHKNGYTPAQRIRGGDVDSWEDKDQLLNTKGFYHFHLNMNVQSSGLSERTDDVLFAFVSRDTFHAIGIFDHSVFDPAASGGRMTAERERMWKLHEKHTTMGMAPGTVYMSNPIMTSGHPSYLVQMCNYYARVIRDIDPKLDDRTFVNSLYEQGGLPAPSKYSFEWRFASLDLGLFDKKTNVFFSLHKGHV</sequence>
<protein>
    <submittedName>
        <fullName evidence="1">Uncharacterized protein</fullName>
    </submittedName>
</protein>
<accession>A0A139BR63</accession>
<dbReference type="AlphaFoldDB" id="A0A139BR63"/>
<dbReference type="PATRIC" id="fig|1796491.3.peg.2585"/>
<dbReference type="EMBL" id="LSLI01000071">
    <property type="protein sequence ID" value="KXS31500.1"/>
    <property type="molecule type" value="Genomic_DNA"/>
</dbReference>
<reference evidence="1 2" key="2">
    <citation type="submission" date="2016-03" db="EMBL/GenBank/DDBJ databases">
        <title>New uncultured bacterium of the family Gallionellaceae from acid mine drainage: description and reconstruction of genome based on metagenomic analysis of microbial community.</title>
        <authorList>
            <person name="Kadnikov V."/>
            <person name="Ivasenko D."/>
            <person name="Beletsky A."/>
            <person name="Mardanov A."/>
            <person name="Danilova E."/>
            <person name="Pimenov N."/>
            <person name="Karnachuk O."/>
            <person name="Ravin N."/>
        </authorList>
    </citation>
    <scope>NUCLEOTIDE SEQUENCE [LARGE SCALE GENOMIC DNA]</scope>
    <source>
        <strain evidence="1">ShG14-8</strain>
    </source>
</reference>
<comment type="caution">
    <text evidence="1">The sequence shown here is derived from an EMBL/GenBank/DDBJ whole genome shotgun (WGS) entry which is preliminary data.</text>
</comment>
<reference evidence="1 2" key="1">
    <citation type="submission" date="2016-02" db="EMBL/GenBank/DDBJ databases">
        <authorList>
            <person name="Wen L."/>
            <person name="He K."/>
            <person name="Yang H."/>
        </authorList>
    </citation>
    <scope>NUCLEOTIDE SEQUENCE [LARGE SCALE GENOMIC DNA]</scope>
    <source>
        <strain evidence="1">ShG14-8</strain>
    </source>
</reference>